<proteinExistence type="predicted"/>
<evidence type="ECO:0000313" key="2">
    <source>
        <dbReference type="Proteomes" id="UP000017836"/>
    </source>
</evidence>
<organism evidence="1 2">
    <name type="scientific">Amborella trichopoda</name>
    <dbReference type="NCBI Taxonomy" id="13333"/>
    <lineage>
        <taxon>Eukaryota</taxon>
        <taxon>Viridiplantae</taxon>
        <taxon>Streptophyta</taxon>
        <taxon>Embryophyta</taxon>
        <taxon>Tracheophyta</taxon>
        <taxon>Spermatophyta</taxon>
        <taxon>Magnoliopsida</taxon>
        <taxon>Amborellales</taxon>
        <taxon>Amborellaceae</taxon>
        <taxon>Amborella</taxon>
    </lineage>
</organism>
<accession>W1P3Z7</accession>
<dbReference type="AlphaFoldDB" id="W1P3Z7"/>
<gene>
    <name evidence="1" type="ORF">AMTR_s00075p00160680</name>
</gene>
<evidence type="ECO:0000313" key="1">
    <source>
        <dbReference type="EMBL" id="ERN04607.1"/>
    </source>
</evidence>
<sequence length="167" mass="19151">MVLFSYTPIPQSPHSPDPFPIPISTILHWQPLIKGDQTSSSTSAMPRRQKQKPVYPEWFQGYDSPLHINPTPQSTSSPIFDVSTSSTPSSFSFKCRLWRILTPHYRITFLPSNFSLFEVDPNQSLIYQYSSHHPIEPLRNRDSTFKFCRSGSDAPSYEAYSKHNPTD</sequence>
<reference evidence="2" key="1">
    <citation type="journal article" date="2013" name="Science">
        <title>The Amborella genome and the evolution of flowering plants.</title>
        <authorList>
            <consortium name="Amborella Genome Project"/>
        </authorList>
    </citation>
    <scope>NUCLEOTIDE SEQUENCE [LARGE SCALE GENOMIC DNA]</scope>
</reference>
<dbReference type="EMBL" id="KI394195">
    <property type="protein sequence ID" value="ERN04607.1"/>
    <property type="molecule type" value="Genomic_DNA"/>
</dbReference>
<dbReference type="Gramene" id="ERN04607">
    <property type="protein sequence ID" value="ERN04607"/>
    <property type="gene ID" value="AMTR_s00075p00160680"/>
</dbReference>
<dbReference type="HOGENOM" id="CLU_1596738_0_0_1"/>
<dbReference type="Proteomes" id="UP000017836">
    <property type="component" value="Unassembled WGS sequence"/>
</dbReference>
<keyword evidence="2" id="KW-1185">Reference proteome</keyword>
<name>W1P3Z7_AMBTC</name>
<protein>
    <submittedName>
        <fullName evidence="1">Uncharacterized protein</fullName>
    </submittedName>
</protein>